<evidence type="ECO:0000313" key="2">
    <source>
        <dbReference type="EMBL" id="OXA42004.1"/>
    </source>
</evidence>
<feature type="compositionally biased region" description="Acidic residues" evidence="1">
    <location>
        <begin position="417"/>
        <end position="429"/>
    </location>
</feature>
<keyword evidence="3" id="KW-1185">Reference proteome</keyword>
<evidence type="ECO:0000313" key="3">
    <source>
        <dbReference type="Proteomes" id="UP000198287"/>
    </source>
</evidence>
<feature type="region of interest" description="Disordered" evidence="1">
    <location>
        <begin position="628"/>
        <end position="654"/>
    </location>
</feature>
<gene>
    <name evidence="2" type="ORF">Fcan01_23040</name>
</gene>
<organism evidence="2 3">
    <name type="scientific">Folsomia candida</name>
    <name type="common">Springtail</name>
    <dbReference type="NCBI Taxonomy" id="158441"/>
    <lineage>
        <taxon>Eukaryota</taxon>
        <taxon>Metazoa</taxon>
        <taxon>Ecdysozoa</taxon>
        <taxon>Arthropoda</taxon>
        <taxon>Hexapoda</taxon>
        <taxon>Collembola</taxon>
        <taxon>Entomobryomorpha</taxon>
        <taxon>Isotomoidea</taxon>
        <taxon>Isotomidae</taxon>
        <taxon>Proisotominae</taxon>
        <taxon>Folsomia</taxon>
    </lineage>
</organism>
<reference evidence="2 3" key="1">
    <citation type="submission" date="2015-12" db="EMBL/GenBank/DDBJ databases">
        <title>The genome of Folsomia candida.</title>
        <authorList>
            <person name="Faddeeva A."/>
            <person name="Derks M.F."/>
            <person name="Anvar Y."/>
            <person name="Smit S."/>
            <person name="Van Straalen N."/>
            <person name="Roelofs D."/>
        </authorList>
    </citation>
    <scope>NUCLEOTIDE SEQUENCE [LARGE SCALE GENOMIC DNA]</scope>
    <source>
        <strain evidence="2 3">VU population</strain>
        <tissue evidence="2">Whole body</tissue>
    </source>
</reference>
<feature type="non-terminal residue" evidence="2">
    <location>
        <position position="1"/>
    </location>
</feature>
<sequence>CKMMMEVEDSCLGSEGRGVMSGRPGGVGGGSTSGKIVSWGRGRRFFLTERIRGVRFACWISEYGPSEEHNPGELCLKDGCGVILRHPSWSGEIALFPPRDNLNLYREYLPEEMKVGQSPRDPEFEVVVGPHMRFLVTARQDREGIYQTRWIPKLSFELGKFARDSDPVEDGRRLAVNTMESTVGSYRGVRVRIPAASFFTEQRLGRVPGREEIAGWRLVSADNYLLRLVWGDYGHLVVPKWAVGINEPEALVAVWVSCAPLVPDPSWTKLEFLSTRRPIDEGASHGVVQLQGYPRWDVILPLRTSDMKPLPMGGSGYRPPKPTGGQEAERFRVRLRRAVREDPYGWIFGPQYVDVVTLQFIMDYRATILAGVPPLVGRMPYMTDLLNSVTARMVPNTVWNGILEEFAREEVLRTSSADDDDEDEDEDYQPPDSLMEVNPEEARRNLRPLPHRRDVGHGYVLGHASNFPECRVVLARLPCSEGVPGRVLEPEVEVVDLTSEDGDAAAGGGVASASEVIDLTSVKARLDDDATAVGIGEGGSMEVDSERDSTTEEEDLETGCDPAVGDLTAETTRRTGSGAGYAPVSRAAGGVVGPIRTKVRVVPQAVARARMSMKVSVDMGVRAVVPSRAQEAAGPSRPREYMAGSSDEATENSSDEVLECVPVVPVRSVVQRRRRRRIIPYQGSEHPATGPCGHRFRSMERLRHHQRNCHGDYQCAYGMCHLMGCWGNPRGRE</sequence>
<name>A0A226DAY7_FOLCA</name>
<accession>A0A226DAY7</accession>
<evidence type="ECO:0000256" key="1">
    <source>
        <dbReference type="SAM" id="MobiDB-lite"/>
    </source>
</evidence>
<feature type="region of interest" description="Disordered" evidence="1">
    <location>
        <begin position="412"/>
        <end position="445"/>
    </location>
</feature>
<dbReference type="Proteomes" id="UP000198287">
    <property type="component" value="Unassembled WGS sequence"/>
</dbReference>
<comment type="caution">
    <text evidence="2">The sequence shown here is derived from an EMBL/GenBank/DDBJ whole genome shotgun (WGS) entry which is preliminary data.</text>
</comment>
<protein>
    <submittedName>
        <fullName evidence="2">Uncharacterized protein</fullName>
    </submittedName>
</protein>
<dbReference type="EMBL" id="LNIX01000027">
    <property type="protein sequence ID" value="OXA42004.1"/>
    <property type="molecule type" value="Genomic_DNA"/>
</dbReference>
<feature type="region of interest" description="Disordered" evidence="1">
    <location>
        <begin position="533"/>
        <end position="564"/>
    </location>
</feature>
<proteinExistence type="predicted"/>
<dbReference type="AlphaFoldDB" id="A0A226DAY7"/>